<comment type="caution">
    <text evidence="2">The sequence shown here is derived from an EMBL/GenBank/DDBJ whole genome shotgun (WGS) entry which is preliminary data.</text>
</comment>
<dbReference type="Gene3D" id="1.20.190.20">
    <property type="entry name" value="14-3-3 domain"/>
    <property type="match status" value="1"/>
</dbReference>
<keyword evidence="3" id="KW-1185">Reference proteome</keyword>
<sequence>MKFIESNHAIEEQKEMVDAINKLETLDVELTVEEGNLISVGWGHEGHHGEYCLQLNKMRNQEAIKKGDYYRYLVAFKSNNDKKEVADQFLKAYKLIYIWLPLLQKLIYFILSIFDWVWL</sequence>
<feature type="transmembrane region" description="Helical" evidence="1">
    <location>
        <begin position="96"/>
        <end position="118"/>
    </location>
</feature>
<evidence type="ECO:0000256" key="1">
    <source>
        <dbReference type="SAM" id="Phobius"/>
    </source>
</evidence>
<accession>A0A9R1X2M2</accession>
<keyword evidence="1" id="KW-0472">Membrane</keyword>
<dbReference type="AlphaFoldDB" id="A0A9R1X2M2"/>
<evidence type="ECO:0000313" key="2">
    <source>
        <dbReference type="EMBL" id="KAJ0196089.1"/>
    </source>
</evidence>
<keyword evidence="1" id="KW-1133">Transmembrane helix</keyword>
<dbReference type="InterPro" id="IPR036815">
    <property type="entry name" value="14-3-3_dom_sf"/>
</dbReference>
<reference evidence="2 3" key="1">
    <citation type="journal article" date="2017" name="Nat. Commun.">
        <title>Genome assembly with in vitro proximity ligation data and whole-genome triplication in lettuce.</title>
        <authorList>
            <person name="Reyes-Chin-Wo S."/>
            <person name="Wang Z."/>
            <person name="Yang X."/>
            <person name="Kozik A."/>
            <person name="Arikit S."/>
            <person name="Song C."/>
            <person name="Xia L."/>
            <person name="Froenicke L."/>
            <person name="Lavelle D.O."/>
            <person name="Truco M.J."/>
            <person name="Xia R."/>
            <person name="Zhu S."/>
            <person name="Xu C."/>
            <person name="Xu H."/>
            <person name="Xu X."/>
            <person name="Cox K."/>
            <person name="Korf I."/>
            <person name="Meyers B.C."/>
            <person name="Michelmore R.W."/>
        </authorList>
    </citation>
    <scope>NUCLEOTIDE SEQUENCE [LARGE SCALE GENOMIC DNA]</scope>
    <source>
        <strain evidence="3">cv. Salinas</strain>
        <tissue evidence="2">Seedlings</tissue>
    </source>
</reference>
<evidence type="ECO:0000313" key="3">
    <source>
        <dbReference type="Proteomes" id="UP000235145"/>
    </source>
</evidence>
<keyword evidence="1" id="KW-0812">Transmembrane</keyword>
<organism evidence="2 3">
    <name type="scientific">Lactuca sativa</name>
    <name type="common">Garden lettuce</name>
    <dbReference type="NCBI Taxonomy" id="4236"/>
    <lineage>
        <taxon>Eukaryota</taxon>
        <taxon>Viridiplantae</taxon>
        <taxon>Streptophyta</taxon>
        <taxon>Embryophyta</taxon>
        <taxon>Tracheophyta</taxon>
        <taxon>Spermatophyta</taxon>
        <taxon>Magnoliopsida</taxon>
        <taxon>eudicotyledons</taxon>
        <taxon>Gunneridae</taxon>
        <taxon>Pentapetalae</taxon>
        <taxon>asterids</taxon>
        <taxon>campanulids</taxon>
        <taxon>Asterales</taxon>
        <taxon>Asteraceae</taxon>
        <taxon>Cichorioideae</taxon>
        <taxon>Cichorieae</taxon>
        <taxon>Lactucinae</taxon>
        <taxon>Lactuca</taxon>
    </lineage>
</organism>
<proteinExistence type="predicted"/>
<evidence type="ECO:0008006" key="4">
    <source>
        <dbReference type="Google" id="ProtNLM"/>
    </source>
</evidence>
<dbReference type="Proteomes" id="UP000235145">
    <property type="component" value="Unassembled WGS sequence"/>
</dbReference>
<dbReference type="SUPFAM" id="SSF48445">
    <property type="entry name" value="14-3-3 protein"/>
    <property type="match status" value="1"/>
</dbReference>
<gene>
    <name evidence="2" type="ORF">LSAT_V11C700374840</name>
</gene>
<dbReference type="EMBL" id="NBSK02000007">
    <property type="protein sequence ID" value="KAJ0196089.1"/>
    <property type="molecule type" value="Genomic_DNA"/>
</dbReference>
<name>A0A9R1X2M2_LACSA</name>
<protein>
    <recommendedName>
        <fullName evidence="4">14-3-3 domain-containing protein</fullName>
    </recommendedName>
</protein>